<dbReference type="AlphaFoldDB" id="A0A2M6WBE1"/>
<dbReference type="Gene3D" id="3.30.420.40">
    <property type="match status" value="3"/>
</dbReference>
<dbReference type="Pfam" id="PF00480">
    <property type="entry name" value="ROK"/>
    <property type="match status" value="1"/>
</dbReference>
<organism evidence="2 3">
    <name type="scientific">Candidatus Kuenenbacteria bacterium CG10_big_fil_rev_8_21_14_0_10_36_11</name>
    <dbReference type="NCBI Taxonomy" id="1974618"/>
    <lineage>
        <taxon>Bacteria</taxon>
        <taxon>Candidatus Kueneniibacteriota</taxon>
    </lineage>
</organism>
<reference evidence="3" key="1">
    <citation type="submission" date="2017-09" db="EMBL/GenBank/DDBJ databases">
        <title>Depth-based differentiation of microbial function through sediment-hosted aquifers and enrichment of novel symbionts in the deep terrestrial subsurface.</title>
        <authorList>
            <person name="Probst A.J."/>
            <person name="Ladd B."/>
            <person name="Jarett J.K."/>
            <person name="Geller-Mcgrath D.E."/>
            <person name="Sieber C.M.K."/>
            <person name="Emerson J.B."/>
            <person name="Anantharaman K."/>
            <person name="Thomas B.C."/>
            <person name="Malmstrom R."/>
            <person name="Stieglmeier M."/>
            <person name="Klingl A."/>
            <person name="Woyke T."/>
            <person name="Ryan C.M."/>
            <person name="Banfield J.F."/>
        </authorList>
    </citation>
    <scope>NUCLEOTIDE SEQUENCE [LARGE SCALE GENOMIC DNA]</scope>
</reference>
<dbReference type="CDD" id="cd23763">
    <property type="entry name" value="ASKHA_ATPase_ROK"/>
    <property type="match status" value="1"/>
</dbReference>
<evidence type="ECO:0000256" key="1">
    <source>
        <dbReference type="ARBA" id="ARBA00006479"/>
    </source>
</evidence>
<name>A0A2M6WBE1_9BACT</name>
<gene>
    <name evidence="2" type="ORF">COU23_00205</name>
</gene>
<dbReference type="SUPFAM" id="SSF53067">
    <property type="entry name" value="Actin-like ATPase domain"/>
    <property type="match status" value="1"/>
</dbReference>
<dbReference type="PANTHER" id="PTHR18964">
    <property type="entry name" value="ROK (REPRESSOR, ORF, KINASE) FAMILY"/>
    <property type="match status" value="1"/>
</dbReference>
<dbReference type="Proteomes" id="UP000231464">
    <property type="component" value="Unassembled WGS sequence"/>
</dbReference>
<dbReference type="PANTHER" id="PTHR18964:SF149">
    <property type="entry name" value="BIFUNCTIONAL UDP-N-ACETYLGLUCOSAMINE 2-EPIMERASE_N-ACETYLMANNOSAMINE KINASE"/>
    <property type="match status" value="1"/>
</dbReference>
<comment type="caution">
    <text evidence="2">The sequence shown here is derived from an EMBL/GenBank/DDBJ whole genome shotgun (WGS) entry which is preliminary data.</text>
</comment>
<dbReference type="EMBL" id="PFBP01000003">
    <property type="protein sequence ID" value="PIT90123.1"/>
    <property type="molecule type" value="Genomic_DNA"/>
</dbReference>
<evidence type="ECO:0008006" key="4">
    <source>
        <dbReference type="Google" id="ProtNLM"/>
    </source>
</evidence>
<evidence type="ECO:0000313" key="3">
    <source>
        <dbReference type="Proteomes" id="UP000231464"/>
    </source>
</evidence>
<dbReference type="InterPro" id="IPR043129">
    <property type="entry name" value="ATPase_NBD"/>
</dbReference>
<sequence>MPYYSLALDIGATKTVGAIVINNKIIKLIKKPTASSTGRFKILKNIEQMIKDLIAQKEVAGLKLKEIGVGLAGQINQKDGLVISTTNFSSDFKNIKLTKILTDKFKVPVKLNNDVKCFTLGEARFGIGRGYQNIIGLTFGTGIGGGIMINNQILTGKNNTAGEFGHMKISGHWLGPVHVCGCGEKFCFESVASAKAWLKLAKKFNENKANEIVAHNIAIGLQNLCQILNPEIIILGGRLIKQEKILVKIKKEFLNQTKHYPWLKNTKIVATKLGSEAILLGSLI</sequence>
<evidence type="ECO:0000313" key="2">
    <source>
        <dbReference type="EMBL" id="PIT90123.1"/>
    </source>
</evidence>
<accession>A0A2M6WBE1</accession>
<dbReference type="InterPro" id="IPR000600">
    <property type="entry name" value="ROK"/>
</dbReference>
<comment type="similarity">
    <text evidence="1">Belongs to the ROK (NagC/XylR) family.</text>
</comment>
<protein>
    <recommendedName>
        <fullName evidence="4">ROK family protein</fullName>
    </recommendedName>
</protein>
<proteinExistence type="inferred from homology"/>